<comment type="caution">
    <text evidence="3">The sequence shown here is derived from an EMBL/GenBank/DDBJ whole genome shotgun (WGS) entry which is preliminary data.</text>
</comment>
<feature type="transmembrane region" description="Helical" evidence="2">
    <location>
        <begin position="123"/>
        <end position="145"/>
    </location>
</feature>
<protein>
    <submittedName>
        <fullName evidence="3">Uncharacterized protein</fullName>
    </submittedName>
</protein>
<feature type="region of interest" description="Disordered" evidence="1">
    <location>
        <begin position="1"/>
        <end position="20"/>
    </location>
</feature>
<keyword evidence="2" id="KW-0472">Membrane</keyword>
<evidence type="ECO:0000313" key="3">
    <source>
        <dbReference type="EMBL" id="NII40749.1"/>
    </source>
</evidence>
<feature type="transmembrane region" description="Helical" evidence="2">
    <location>
        <begin position="62"/>
        <end position="83"/>
    </location>
</feature>
<dbReference type="Pfam" id="PF20128">
    <property type="entry name" value="DUF6518"/>
    <property type="match status" value="1"/>
</dbReference>
<keyword evidence="2" id="KW-1133">Transmembrane helix</keyword>
<feature type="transmembrane region" description="Helical" evidence="2">
    <location>
        <begin position="182"/>
        <end position="202"/>
    </location>
</feature>
<dbReference type="Proteomes" id="UP001318300">
    <property type="component" value="Unassembled WGS sequence"/>
</dbReference>
<organism evidence="3 4">
    <name type="scientific">Curtobacterium salicis</name>
    <dbReference type="NCBI Taxonomy" id="1779862"/>
    <lineage>
        <taxon>Bacteria</taxon>
        <taxon>Bacillati</taxon>
        <taxon>Actinomycetota</taxon>
        <taxon>Actinomycetes</taxon>
        <taxon>Micrococcales</taxon>
        <taxon>Microbacteriaceae</taxon>
        <taxon>Curtobacterium</taxon>
    </lineage>
</organism>
<sequence length="232" mass="22804">MNSTLSSSSTALPGPSSGSAAGVPPLARVTMALTGSLLAGVATSFGQAVPGLGTVSNSAGPWFVVAVLLVLAAGIGRGAAVAARVRWGRVVLAMVLGVVLLELMHVGYWAATNLRGHVDSLSITSFWVVMALPAGLLAGAVAVAVRSADGRWRGAAAGVTAAVLIGEGVRGLLQVAATTGSAGWIVQIVVGIAVLVAGIALARTPVGRVVALSTGIVGSVAVAVVYVAIAWV</sequence>
<reference evidence="3 4" key="1">
    <citation type="submission" date="2020-03" db="EMBL/GenBank/DDBJ databases">
        <title>Above-ground endophytic microbial communities from plants in different locations in the United States.</title>
        <authorList>
            <person name="Frank C."/>
        </authorList>
    </citation>
    <scope>NUCLEOTIDE SEQUENCE [LARGE SCALE GENOMIC DNA]</scope>
    <source>
        <strain evidence="3 4">WW7</strain>
    </source>
</reference>
<evidence type="ECO:0000256" key="2">
    <source>
        <dbReference type="SAM" id="Phobius"/>
    </source>
</evidence>
<accession>A0ABX0T9B7</accession>
<evidence type="ECO:0000313" key="4">
    <source>
        <dbReference type="Proteomes" id="UP001318300"/>
    </source>
</evidence>
<feature type="transmembrane region" description="Helical" evidence="2">
    <location>
        <begin position="90"/>
        <end position="111"/>
    </location>
</feature>
<feature type="transmembrane region" description="Helical" evidence="2">
    <location>
        <begin position="157"/>
        <end position="176"/>
    </location>
</feature>
<dbReference type="RefSeq" id="WP_166779833.1">
    <property type="nucleotide sequence ID" value="NZ_JAAOYO010000002.1"/>
</dbReference>
<feature type="transmembrane region" description="Helical" evidence="2">
    <location>
        <begin position="209"/>
        <end position="231"/>
    </location>
</feature>
<gene>
    <name evidence="3" type="ORF">E9228_001385</name>
</gene>
<proteinExistence type="predicted"/>
<dbReference type="EMBL" id="JAAOYO010000002">
    <property type="protein sequence ID" value="NII40749.1"/>
    <property type="molecule type" value="Genomic_DNA"/>
</dbReference>
<dbReference type="InterPro" id="IPR045393">
    <property type="entry name" value="DUF6518"/>
</dbReference>
<keyword evidence="2" id="KW-0812">Transmembrane</keyword>
<name>A0ABX0T9B7_9MICO</name>
<keyword evidence="4" id="KW-1185">Reference proteome</keyword>
<evidence type="ECO:0000256" key="1">
    <source>
        <dbReference type="SAM" id="MobiDB-lite"/>
    </source>
</evidence>